<evidence type="ECO:0000256" key="1">
    <source>
        <dbReference type="ARBA" id="ARBA00001107"/>
    </source>
</evidence>
<evidence type="ECO:0000256" key="2">
    <source>
        <dbReference type="ARBA" id="ARBA00001947"/>
    </source>
</evidence>
<dbReference type="InterPro" id="IPR036265">
    <property type="entry name" value="HIT-like_sf"/>
</dbReference>
<keyword evidence="7 13" id="KW-0808">Transferase</keyword>
<keyword evidence="8 13" id="KW-0548">Nucleotidyltransferase</keyword>
<comment type="similarity">
    <text evidence="4 13">Belongs to the galactose-1-phosphate uridylyltransferase type 1 family.</text>
</comment>
<dbReference type="PANTHER" id="PTHR11943">
    <property type="entry name" value="GALACTOSE-1-PHOSPHATE URIDYLYLTRANSFERASE"/>
    <property type="match status" value="1"/>
</dbReference>
<comment type="catalytic activity">
    <reaction evidence="1 13">
        <text>alpha-D-galactose 1-phosphate + UDP-alpha-D-glucose = alpha-D-glucose 1-phosphate + UDP-alpha-D-galactose</text>
        <dbReference type="Rhea" id="RHEA:13989"/>
        <dbReference type="ChEBI" id="CHEBI:58336"/>
        <dbReference type="ChEBI" id="CHEBI:58601"/>
        <dbReference type="ChEBI" id="CHEBI:58885"/>
        <dbReference type="ChEBI" id="CHEBI:66914"/>
        <dbReference type="EC" id="2.7.7.12"/>
    </reaction>
</comment>
<keyword evidence="17" id="KW-1185">Reference proteome</keyword>
<gene>
    <name evidence="16" type="primary">GAL7</name>
    <name evidence="16" type="ORF">SEPCBS57363_002083</name>
</gene>
<evidence type="ECO:0000256" key="13">
    <source>
        <dbReference type="RuleBase" id="RU000506"/>
    </source>
</evidence>
<dbReference type="InterPro" id="IPR005850">
    <property type="entry name" value="GalP_Utransf_C"/>
</dbReference>
<sequence length="401" mass="45989">MPDNILDDISHRRYNPLTNSWLLVSPHRSKRPWQGQQEEPSKQMLPAYDPQCYLCPGNRRAQGDANPNYDGTFVFVNDYSAVKETQAEYTPATAQGDSSSCSEDHLKEKHLEALLLRAEAATGKCYVVTFAPEHNITLADMDARDILPVIRTWTRIYATHLDPQSPLYAAGEQFLADHPALSANDTVDKPANQLRYMQVFENKGAAMGCSNPHPHSQIWTTSSMPEEPGKELKQMRQYRRDHGLHRHLLGDYVKLEQLKQERVVYENDTFLVVCPWWAIWPFEVMLLSRRHVRAIVELTDTERGDFAEAIQEVARRYDNLFEISFPYSSGIHQAPLSCESEDEADSSWLHMHFYPPLLRSATVRKFLVGYELLGEPQRDITPEQAAARLRDCGGELYRKKL</sequence>
<dbReference type="InterPro" id="IPR005849">
    <property type="entry name" value="GalP_Utransf_N"/>
</dbReference>
<dbReference type="NCBIfam" id="TIGR00209">
    <property type="entry name" value="galT_1"/>
    <property type="match status" value="1"/>
</dbReference>
<dbReference type="SUPFAM" id="SSF54197">
    <property type="entry name" value="HIT-like"/>
    <property type="match status" value="2"/>
</dbReference>
<feature type="domain" description="Galactose-1-phosphate uridyl transferase N-terminal" evidence="14">
    <location>
        <begin position="8"/>
        <end position="225"/>
    </location>
</feature>
<dbReference type="Pfam" id="PF02744">
    <property type="entry name" value="GalP_UDP_tr_C"/>
    <property type="match status" value="1"/>
</dbReference>
<evidence type="ECO:0000256" key="6">
    <source>
        <dbReference type="ARBA" id="ARBA00016340"/>
    </source>
</evidence>
<evidence type="ECO:0000256" key="9">
    <source>
        <dbReference type="ARBA" id="ARBA00022723"/>
    </source>
</evidence>
<dbReference type="PIRSF" id="PIRSF000808">
    <property type="entry name" value="GalT"/>
    <property type="match status" value="1"/>
</dbReference>
<proteinExistence type="inferred from homology"/>
<organism evidence="16 17">
    <name type="scientific">Sporothrix epigloea</name>
    <dbReference type="NCBI Taxonomy" id="1892477"/>
    <lineage>
        <taxon>Eukaryota</taxon>
        <taxon>Fungi</taxon>
        <taxon>Dikarya</taxon>
        <taxon>Ascomycota</taxon>
        <taxon>Pezizomycotina</taxon>
        <taxon>Sordariomycetes</taxon>
        <taxon>Sordariomycetidae</taxon>
        <taxon>Ophiostomatales</taxon>
        <taxon>Ophiostomataceae</taxon>
        <taxon>Sporothrix</taxon>
    </lineage>
</organism>
<dbReference type="PROSITE" id="PS00117">
    <property type="entry name" value="GAL_P_UDP_TRANSF_I"/>
    <property type="match status" value="1"/>
</dbReference>
<dbReference type="InterPro" id="IPR001937">
    <property type="entry name" value="GalP_UDPtransf1"/>
</dbReference>
<dbReference type="CDD" id="cd00608">
    <property type="entry name" value="GalT"/>
    <property type="match status" value="1"/>
</dbReference>
<evidence type="ECO:0000256" key="12">
    <source>
        <dbReference type="ARBA" id="ARBA00023277"/>
    </source>
</evidence>
<evidence type="ECO:0000256" key="8">
    <source>
        <dbReference type="ARBA" id="ARBA00022695"/>
    </source>
</evidence>
<keyword evidence="12 13" id="KW-0119">Carbohydrate metabolism</keyword>
<evidence type="ECO:0000256" key="4">
    <source>
        <dbReference type="ARBA" id="ARBA00010951"/>
    </source>
</evidence>
<dbReference type="Gene3D" id="3.30.428.10">
    <property type="entry name" value="HIT-like"/>
    <property type="match status" value="2"/>
</dbReference>
<comment type="cofactor">
    <cofactor evidence="2">
        <name>Zn(2+)</name>
        <dbReference type="ChEBI" id="CHEBI:29105"/>
    </cofactor>
</comment>
<comment type="pathway">
    <text evidence="3 13">Carbohydrate metabolism; galactose metabolism.</text>
</comment>
<dbReference type="GO" id="GO:0008108">
    <property type="term" value="F:UDP-glucose:hexose-1-phosphate uridylyltransferase activity"/>
    <property type="evidence" value="ECO:0007669"/>
    <property type="project" value="UniProtKB-EC"/>
</dbReference>
<dbReference type="InterPro" id="IPR019779">
    <property type="entry name" value="GalP_UDPtransf1_His-AS"/>
</dbReference>
<dbReference type="Pfam" id="PF01087">
    <property type="entry name" value="GalP_UDP_transf"/>
    <property type="match status" value="1"/>
</dbReference>
<evidence type="ECO:0000256" key="3">
    <source>
        <dbReference type="ARBA" id="ARBA00004947"/>
    </source>
</evidence>
<evidence type="ECO:0000256" key="11">
    <source>
        <dbReference type="ARBA" id="ARBA00023144"/>
    </source>
</evidence>
<protein>
    <recommendedName>
        <fullName evidence="6 13">Galactose-1-phosphate uridylyltransferase</fullName>
        <ecNumber evidence="5 13">2.7.7.12</ecNumber>
    </recommendedName>
</protein>
<evidence type="ECO:0000256" key="5">
    <source>
        <dbReference type="ARBA" id="ARBA00012384"/>
    </source>
</evidence>
<accession>A0ABP0DF45</accession>
<dbReference type="EMBL" id="CAWUOM010000025">
    <property type="protein sequence ID" value="CAK7266429.1"/>
    <property type="molecule type" value="Genomic_DNA"/>
</dbReference>
<name>A0ABP0DF45_9PEZI</name>
<keyword evidence="9 13" id="KW-0479">Metal-binding</keyword>
<evidence type="ECO:0000256" key="7">
    <source>
        <dbReference type="ARBA" id="ARBA00022679"/>
    </source>
</evidence>
<keyword evidence="10" id="KW-0862">Zinc</keyword>
<evidence type="ECO:0000313" key="16">
    <source>
        <dbReference type="EMBL" id="CAK7266429.1"/>
    </source>
</evidence>
<feature type="domain" description="Galactose-1-phosphate uridyl transferase C-terminal" evidence="15">
    <location>
        <begin position="232"/>
        <end position="391"/>
    </location>
</feature>
<comment type="caution">
    <text evidence="16">The sequence shown here is derived from an EMBL/GenBank/DDBJ whole genome shotgun (WGS) entry which is preliminary data.</text>
</comment>
<dbReference type="EC" id="2.7.7.12" evidence="5 13"/>
<evidence type="ECO:0000256" key="10">
    <source>
        <dbReference type="ARBA" id="ARBA00022833"/>
    </source>
</evidence>
<reference evidence="16 17" key="1">
    <citation type="submission" date="2024-01" db="EMBL/GenBank/DDBJ databases">
        <authorList>
            <person name="Allen C."/>
            <person name="Tagirdzhanova G."/>
        </authorList>
    </citation>
    <scope>NUCLEOTIDE SEQUENCE [LARGE SCALE GENOMIC DNA]</scope>
    <source>
        <strain evidence="16 17">CBS 573.63</strain>
    </source>
</reference>
<dbReference type="PANTHER" id="PTHR11943:SF1">
    <property type="entry name" value="GALACTOSE-1-PHOSPHATE URIDYLYLTRANSFERASE"/>
    <property type="match status" value="1"/>
</dbReference>
<evidence type="ECO:0000313" key="17">
    <source>
        <dbReference type="Proteomes" id="UP001642501"/>
    </source>
</evidence>
<evidence type="ECO:0000259" key="15">
    <source>
        <dbReference type="Pfam" id="PF02744"/>
    </source>
</evidence>
<dbReference type="Proteomes" id="UP001642501">
    <property type="component" value="Unassembled WGS sequence"/>
</dbReference>
<keyword evidence="11 13" id="KW-0299">Galactose metabolism</keyword>
<evidence type="ECO:0000259" key="14">
    <source>
        <dbReference type="Pfam" id="PF01087"/>
    </source>
</evidence>